<comment type="cofactor">
    <cofactor evidence="1">
        <name>pantetheine 4'-phosphate</name>
        <dbReference type="ChEBI" id="CHEBI:47942"/>
    </cofactor>
</comment>
<dbReference type="Gene3D" id="3.40.366.10">
    <property type="entry name" value="Malonyl-Coenzyme A Acyl Carrier Protein, domain 2"/>
    <property type="match status" value="1"/>
</dbReference>
<dbReference type="Gene3D" id="3.40.47.10">
    <property type="match status" value="1"/>
</dbReference>
<dbReference type="PANTHER" id="PTHR43775:SF51">
    <property type="entry name" value="INACTIVE PHENOLPHTHIOCEROL SYNTHESIS POLYKETIDE SYNTHASE TYPE I PKS1-RELATED"/>
    <property type="match status" value="1"/>
</dbReference>
<organism evidence="7 8">
    <name type="scientific">Scytonema hofmannii FACHB-248</name>
    <dbReference type="NCBI Taxonomy" id="1842502"/>
    <lineage>
        <taxon>Bacteria</taxon>
        <taxon>Bacillati</taxon>
        <taxon>Cyanobacteriota</taxon>
        <taxon>Cyanophyceae</taxon>
        <taxon>Nostocales</taxon>
        <taxon>Scytonemataceae</taxon>
        <taxon>Scytonema</taxon>
    </lineage>
</organism>
<dbReference type="Pfam" id="PF00668">
    <property type="entry name" value="Condensation"/>
    <property type="match status" value="1"/>
</dbReference>
<feature type="domain" description="Carrier" evidence="5">
    <location>
        <begin position="1483"/>
        <end position="1557"/>
    </location>
</feature>
<dbReference type="Proteomes" id="UP000660380">
    <property type="component" value="Unassembled WGS sequence"/>
</dbReference>
<dbReference type="InterPro" id="IPR009081">
    <property type="entry name" value="PP-bd_ACP"/>
</dbReference>
<feature type="domain" description="Ketosynthase family 3 (KS3)" evidence="6">
    <location>
        <begin position="12"/>
        <end position="438"/>
    </location>
</feature>
<dbReference type="InterPro" id="IPR018201">
    <property type="entry name" value="Ketoacyl_synth_AS"/>
</dbReference>
<dbReference type="InterPro" id="IPR013968">
    <property type="entry name" value="PKS_KR"/>
</dbReference>
<evidence type="ECO:0000256" key="1">
    <source>
        <dbReference type="ARBA" id="ARBA00001957"/>
    </source>
</evidence>
<dbReference type="CDD" id="cd00833">
    <property type="entry name" value="PKS"/>
    <property type="match status" value="1"/>
</dbReference>
<dbReference type="Gene3D" id="1.10.1200.10">
    <property type="entry name" value="ACP-like"/>
    <property type="match status" value="1"/>
</dbReference>
<dbReference type="RefSeq" id="WP_029634523.1">
    <property type="nucleotide sequence ID" value="NZ_JACJTA010000060.1"/>
</dbReference>
<dbReference type="Gene3D" id="3.40.50.720">
    <property type="entry name" value="NAD(P)-binding Rossmann-like Domain"/>
    <property type="match status" value="1"/>
</dbReference>
<dbReference type="SMART" id="SM00825">
    <property type="entry name" value="PKS_KS"/>
    <property type="match status" value="1"/>
</dbReference>
<sequence>MSITTASNSLNGSEIAIIGLTGRFPGAKNIDEFWKNLQNGVESISFFSDEELLSSGISSSILNDPNYVKAHAILEDAELFDASFFGFNPREAEITDPQHRIFLECAWEALESAGYDSHNHKGAIGVYGGSSLSSYLLNVYLNQNLVNSIDPQQLTIAANKDFLTTRVSYKLNLEGPSYAVQTACSTSLVAVHLACQSLLNGECDIALAGGVAINAERKAGYLYTEGGIMSPDGHCRAFDANAQGSVGGEGVGIVVLKRLEDALSDRDTIHAVIKGSAINNDGSFKVSYTAPRIDTQAKAIRTAQLVAEVEPESITYIEAHGTGTALGDPIEIAALTQAFGASTQNIGFCAIGSVKTNIGHLDTAAGVAGLIKTVLALKHKQIPPSLHFTSPNPEIDFANSPFYVNTTLAEWQTNGTPRRAGVSSFGLGGTNAHVVLEEAPVVEASSPSRPWQLLMLSAKTNSALEMATTNLANYFREHPDLNLADAAYTLQVGRRAFDYRRTVVCRDIQDAIKALEDPRRVITSTQKTKQRPVAFMFSGLGTHYVDMAFELYQTQPTFRACVDQCCELLKPQLGLDLRDVLYPNKNSENGSKQKLNTQSTGLDLRKMLGRGEEPADVETLRATSLLNQTVLTQPAIFVIEYALAQLWISWGIRPAAMIGYSIGEYVAATLAEVLSVEDALTLVAKRAQMIQELPEGAMLAIGLSEKEIQPFLSEKISLSAINGSSLCVIAGATDAIASVERRLSEKGLVGKRLQSSHAFHSVMMEAITPAFGDLVKTFSLKPPKIPYLSNVTGTWITAEQATDPSYWVKHLCQAVRFASGVQQLWQKDNPILLEVGSGQALISFASQCIESNDRAKSVMLPSLRHSYEQQSDVAFLMNTLGRLWLAGVEVDWSGFYADQQRDRIPLPTYPFERQRYWIDANPEANLAMRCSQGEPRKALSPQALQKKPDIADWFYIPCWKRSPQIGAKSAQKLNYLVFIDNAGVGLQVVKQLELAGHDVISVTVGEQFTQLNNRSYAINPQASSDYDALLKEIWDFQPNAIAERAGWHFAHFWSLIPNPQPELPHQFFEECQNNGFYSLLFLAQALGRQEVTDTIQISVVTNNVQEVNGDEKLCPEKATIIGICKVIPQEYPHITCRNIDVVIPESRTSQNSQLIDHLVTELTQTTSENMIAYRGKHRWVQTFEPIQVEEPNQETIPIRDEGVYLIIGGLGDIGLVLAEYLAQTAHAKLILTARSNFPAKQDWSQWLATHDKNDEISCKIQKLQTLETLGAEVLICRADVANLEQMQAVMIQASKRFGEIDGVIHAAGIKLFSTVQQISKTECESQLTSTGYGLFVLENILQGKELDFCVVISSLASVLGVMGMAAYPAAHLFTDAFVHKHNQTNFVPWQSINYGDWITQELSESVTSLKGADSMMTRQEGLEVFKRALSVRKFSQVVTSTVDLQVSIKRWIKLEFSQGSKVAQKASSASLYLRPNLDNDYVAPRNEVEQTIANIWQELLGIEQVGINDNFFELGGDSVLGIQVSARAAKAGYRLAPQQLFEHQTIAELAEVTTTKQVVQAEQGLVTGSLPLTPIQHWFFEQNLSEPYHWNMAFFVEVMQVIDPGLLEQAWQHLFIHHDALRLRFIPSESGWQQVNTDLEKQVNLTHTDLSAFSPDVQKSSMEATATELQASLNLSDGPIVRGVLFDLGVNKSSRLLIIIHHLAVDFGSWRILLEDLETIYQQLRLGKAIQLPQKTTSFKQWSERLKEYAQSAELQKNLNSCLSKGYEQVYPLPIDYPGGINTVASGESVSVALSETETQALLQEVLAVYRTNTQEVLLTALVQAFTEWTGIKCLLFNTEEDARDASTSIDNVDISRTVGWLTTLYPVLLDLEGAENPGEALKAVKEQFRCISSRTIDHGALRYLSEDTTLTEKMRSLPQAEVFFLYLGQFGKSFDQSSLLRPTEESTGSMYSLQGTSPHLLGVTAWVNEEGQLRLEFGYSKNLHRRKTIEKLSHSFVEALKSLITHSRFLETVEYTPSDFSAANINQENLSNLLAQIGQ</sequence>
<proteinExistence type="predicted"/>
<dbReference type="InterPro" id="IPR014031">
    <property type="entry name" value="Ketoacyl_synth_C"/>
</dbReference>
<dbReference type="InterPro" id="IPR010060">
    <property type="entry name" value="NRPS_synth"/>
</dbReference>
<dbReference type="Gene3D" id="3.30.559.10">
    <property type="entry name" value="Chloramphenicol acetyltransferase-like domain"/>
    <property type="match status" value="1"/>
</dbReference>
<dbReference type="SMART" id="SM00827">
    <property type="entry name" value="PKS_AT"/>
    <property type="match status" value="1"/>
</dbReference>
<dbReference type="Pfam" id="PF00550">
    <property type="entry name" value="PP-binding"/>
    <property type="match status" value="1"/>
</dbReference>
<dbReference type="PROSITE" id="PS00606">
    <property type="entry name" value="KS3_1"/>
    <property type="match status" value="1"/>
</dbReference>
<dbReference type="EMBL" id="JACJTA010000060">
    <property type="protein sequence ID" value="MBD2607323.1"/>
    <property type="molecule type" value="Genomic_DNA"/>
</dbReference>
<dbReference type="InterPro" id="IPR049490">
    <property type="entry name" value="C883_1060-like_KR_N"/>
</dbReference>
<reference evidence="7 8" key="1">
    <citation type="journal article" date="2020" name="ISME J.">
        <title>Comparative genomics reveals insights into cyanobacterial evolution and habitat adaptation.</title>
        <authorList>
            <person name="Chen M.Y."/>
            <person name="Teng W.K."/>
            <person name="Zhao L."/>
            <person name="Hu C.X."/>
            <person name="Zhou Y.K."/>
            <person name="Han B.P."/>
            <person name="Song L.R."/>
            <person name="Shu W.S."/>
        </authorList>
    </citation>
    <scope>NUCLEOTIDE SEQUENCE [LARGE SCALE GENOMIC DNA]</scope>
    <source>
        <strain evidence="7 8">FACHB-248</strain>
    </source>
</reference>
<evidence type="ECO:0000259" key="6">
    <source>
        <dbReference type="PROSITE" id="PS52004"/>
    </source>
</evidence>
<dbReference type="SUPFAM" id="SSF53901">
    <property type="entry name" value="Thiolase-like"/>
    <property type="match status" value="1"/>
</dbReference>
<dbReference type="InterPro" id="IPR006162">
    <property type="entry name" value="Ppantetheine_attach_site"/>
</dbReference>
<dbReference type="NCBIfam" id="TIGR01720">
    <property type="entry name" value="NRPS-para261"/>
    <property type="match status" value="1"/>
</dbReference>
<dbReference type="Gene3D" id="3.30.559.30">
    <property type="entry name" value="Nonribosomal peptide synthetase, condensation domain"/>
    <property type="match status" value="1"/>
</dbReference>
<keyword evidence="2" id="KW-0596">Phosphopantetheine</keyword>
<evidence type="ECO:0000313" key="8">
    <source>
        <dbReference type="Proteomes" id="UP000660380"/>
    </source>
</evidence>
<dbReference type="InterPro" id="IPR016039">
    <property type="entry name" value="Thiolase-like"/>
</dbReference>
<dbReference type="PANTHER" id="PTHR43775">
    <property type="entry name" value="FATTY ACID SYNTHASE"/>
    <property type="match status" value="1"/>
</dbReference>
<dbReference type="InterPro" id="IPR001227">
    <property type="entry name" value="Ac_transferase_dom_sf"/>
</dbReference>
<dbReference type="SUPFAM" id="SSF55048">
    <property type="entry name" value="Probable ACP-binding domain of malonyl-CoA ACP transacylase"/>
    <property type="match status" value="1"/>
</dbReference>
<dbReference type="Pfam" id="PF22621">
    <property type="entry name" value="CurL-like_PKS_C"/>
    <property type="match status" value="1"/>
</dbReference>
<dbReference type="InterPro" id="IPR014043">
    <property type="entry name" value="Acyl_transferase_dom"/>
</dbReference>
<accession>A0ABR8GVB4</accession>
<dbReference type="SMART" id="SM00823">
    <property type="entry name" value="PKS_PP"/>
    <property type="match status" value="1"/>
</dbReference>
<dbReference type="SUPFAM" id="SSF47336">
    <property type="entry name" value="ACP-like"/>
    <property type="match status" value="1"/>
</dbReference>
<evidence type="ECO:0000259" key="5">
    <source>
        <dbReference type="PROSITE" id="PS50075"/>
    </source>
</evidence>
<dbReference type="Pfam" id="PF21394">
    <property type="entry name" value="Beta-ketacyl_N"/>
    <property type="match status" value="1"/>
</dbReference>
<dbReference type="Gene3D" id="3.30.70.250">
    <property type="entry name" value="Malonyl-CoA ACP transacylase, ACP-binding"/>
    <property type="match status" value="1"/>
</dbReference>
<dbReference type="SUPFAM" id="SSF52151">
    <property type="entry name" value="FabD/lysophospholipase-like"/>
    <property type="match status" value="1"/>
</dbReference>
<dbReference type="InterPro" id="IPR014030">
    <property type="entry name" value="Ketoacyl_synth_N"/>
</dbReference>
<dbReference type="InterPro" id="IPR057326">
    <property type="entry name" value="KR_dom"/>
</dbReference>
<comment type="caution">
    <text evidence="7">The sequence shown here is derived from an EMBL/GenBank/DDBJ whole genome shotgun (WGS) entry which is preliminary data.</text>
</comment>
<evidence type="ECO:0000313" key="7">
    <source>
        <dbReference type="EMBL" id="MBD2607323.1"/>
    </source>
</evidence>
<gene>
    <name evidence="7" type="ORF">H6G81_23020</name>
</gene>
<dbReference type="SUPFAM" id="SSF51735">
    <property type="entry name" value="NAD(P)-binding Rossmann-fold domains"/>
    <property type="match status" value="2"/>
</dbReference>
<dbReference type="Pfam" id="PF02801">
    <property type="entry name" value="Ketoacyl-synt_C"/>
    <property type="match status" value="1"/>
</dbReference>
<dbReference type="Pfam" id="PF08659">
    <property type="entry name" value="KR"/>
    <property type="match status" value="1"/>
</dbReference>
<dbReference type="CDD" id="cd19534">
    <property type="entry name" value="E_NRPS"/>
    <property type="match status" value="1"/>
</dbReference>
<dbReference type="InterPro" id="IPR036736">
    <property type="entry name" value="ACP-like_sf"/>
</dbReference>
<dbReference type="Gene3D" id="3.30.70.3290">
    <property type="match status" value="1"/>
</dbReference>
<keyword evidence="8" id="KW-1185">Reference proteome</keyword>
<dbReference type="InterPro" id="IPR020806">
    <property type="entry name" value="PKS_PP-bd"/>
</dbReference>
<protein>
    <submittedName>
        <fullName evidence="7">SDR family NAD(P)-dependent oxidoreductase</fullName>
    </submittedName>
</protein>
<dbReference type="InterPro" id="IPR001242">
    <property type="entry name" value="Condensation_dom"/>
</dbReference>
<keyword evidence="4" id="KW-0808">Transferase</keyword>
<dbReference type="InterPro" id="IPR036291">
    <property type="entry name" value="NAD(P)-bd_dom_sf"/>
</dbReference>
<keyword evidence="3" id="KW-0597">Phosphoprotein</keyword>
<dbReference type="InterPro" id="IPR016036">
    <property type="entry name" value="Malonyl_transacylase_ACP-bd"/>
</dbReference>
<evidence type="ECO:0000256" key="2">
    <source>
        <dbReference type="ARBA" id="ARBA00022450"/>
    </source>
</evidence>
<dbReference type="SUPFAM" id="SSF52777">
    <property type="entry name" value="CoA-dependent acyltransferases"/>
    <property type="match status" value="2"/>
</dbReference>
<dbReference type="PROSITE" id="PS00012">
    <property type="entry name" value="PHOSPHOPANTETHEINE"/>
    <property type="match status" value="1"/>
</dbReference>
<dbReference type="Pfam" id="PF00109">
    <property type="entry name" value="ketoacyl-synt"/>
    <property type="match status" value="1"/>
</dbReference>
<evidence type="ECO:0000256" key="4">
    <source>
        <dbReference type="ARBA" id="ARBA00022679"/>
    </source>
</evidence>
<dbReference type="InterPro" id="IPR023213">
    <property type="entry name" value="CAT-like_dom_sf"/>
</dbReference>
<dbReference type="Pfam" id="PF00698">
    <property type="entry name" value="Acyl_transf_1"/>
    <property type="match status" value="1"/>
</dbReference>
<dbReference type="SMART" id="SM00822">
    <property type="entry name" value="PKS_KR"/>
    <property type="match status" value="1"/>
</dbReference>
<dbReference type="CDD" id="cd08953">
    <property type="entry name" value="KR_2_SDR_x"/>
    <property type="match status" value="1"/>
</dbReference>
<name>A0ABR8GVB4_9CYAN</name>
<dbReference type="InterPro" id="IPR016035">
    <property type="entry name" value="Acyl_Trfase/lysoPLipase"/>
</dbReference>
<dbReference type="InterPro" id="IPR050091">
    <property type="entry name" value="PKS_NRPS_Biosynth_Enz"/>
</dbReference>
<dbReference type="PROSITE" id="PS52004">
    <property type="entry name" value="KS3_2"/>
    <property type="match status" value="1"/>
</dbReference>
<dbReference type="InterPro" id="IPR020841">
    <property type="entry name" value="PKS_Beta-ketoAc_synthase_dom"/>
</dbReference>
<dbReference type="PROSITE" id="PS50075">
    <property type="entry name" value="CARRIER"/>
    <property type="match status" value="1"/>
</dbReference>
<evidence type="ECO:0000256" key="3">
    <source>
        <dbReference type="ARBA" id="ARBA00022553"/>
    </source>
</evidence>